<evidence type="ECO:0000313" key="3">
    <source>
        <dbReference type="Proteomes" id="UP000008720"/>
    </source>
</evidence>
<name>E4TUU9_MARTH</name>
<accession>E4TUU9</accession>
<dbReference type="STRING" id="643867.Ftrac_1057"/>
<evidence type="ECO:0000259" key="1">
    <source>
        <dbReference type="Pfam" id="PF20409"/>
    </source>
</evidence>
<dbReference type="EMBL" id="CP002349">
    <property type="protein sequence ID" value="ADR21054.1"/>
    <property type="molecule type" value="Genomic_DNA"/>
</dbReference>
<dbReference type="Proteomes" id="UP000008720">
    <property type="component" value="Chromosome"/>
</dbReference>
<dbReference type="InterPro" id="IPR032710">
    <property type="entry name" value="NTF2-like_dom_sf"/>
</dbReference>
<sequence length="138" mass="16182">MFKPFINLHVYTYIVITLNINYMTLREKTQDIYNLIGEGKLLDAFDKYYGESVVITEPRGTWKGKAECRKHEEEFLGMIKEFHGMEVTAITSDEEAGIVMHETAMDVTFQDGNRVNMEQVGVQKWEDGKIVHERFYYQ</sequence>
<reference evidence="2 3" key="1">
    <citation type="journal article" date="2011" name="Stand. Genomic Sci.">
        <title>Complete genome sequence of Marivirga tractuosa type strain (H-43).</title>
        <authorList>
            <person name="Pagani I."/>
            <person name="Chertkov O."/>
            <person name="Lapidus A."/>
            <person name="Lucas S."/>
            <person name="Del Rio T.G."/>
            <person name="Tice H."/>
            <person name="Copeland A."/>
            <person name="Cheng J.F."/>
            <person name="Nolan M."/>
            <person name="Saunders E."/>
            <person name="Pitluck S."/>
            <person name="Held B."/>
            <person name="Goodwin L."/>
            <person name="Liolios K."/>
            <person name="Ovchinikova G."/>
            <person name="Ivanova N."/>
            <person name="Mavromatis K."/>
            <person name="Pati A."/>
            <person name="Chen A."/>
            <person name="Palaniappan K."/>
            <person name="Land M."/>
            <person name="Hauser L."/>
            <person name="Jeffries C.D."/>
            <person name="Detter J.C."/>
            <person name="Han C."/>
            <person name="Tapia R."/>
            <person name="Ngatchou-Djao O.D."/>
            <person name="Rohde M."/>
            <person name="Goker M."/>
            <person name="Spring S."/>
            <person name="Sikorski J."/>
            <person name="Woyke T."/>
            <person name="Bristow J."/>
            <person name="Eisen J.A."/>
            <person name="Markowitz V."/>
            <person name="Hugenholtz P."/>
            <person name="Klenk H.P."/>
            <person name="Kyrpides N.C."/>
        </authorList>
    </citation>
    <scope>NUCLEOTIDE SEQUENCE [LARGE SCALE GENOMIC DNA]</scope>
    <source>
        <strain evidence="3">ATCC 23168 / DSM 4126 / NBRC 15989 / NCIMB 1408 / VKM B-1430 / H-43</strain>
    </source>
</reference>
<dbReference type="Pfam" id="PF20409">
    <property type="entry name" value="SnoaL_5"/>
    <property type="match status" value="1"/>
</dbReference>
<protein>
    <recommendedName>
        <fullName evidence="1">SnoaL-like domain-containing protein</fullName>
    </recommendedName>
</protein>
<proteinExistence type="predicted"/>
<dbReference type="PANTHER" id="PTHR34003:SF2">
    <property type="entry name" value="SNOAL-LIKE DOMAIN-CONTAINING PROTEIN"/>
    <property type="match status" value="1"/>
</dbReference>
<dbReference type="AlphaFoldDB" id="E4TUU9"/>
<dbReference type="PANTHER" id="PTHR34003">
    <property type="entry name" value="BLL2395 PROTEIN"/>
    <property type="match status" value="1"/>
</dbReference>
<organism evidence="2 3">
    <name type="scientific">Marivirga tractuosa (strain ATCC 23168 / DSM 4126 / NBRC 15989 / NCIMB 1408 / VKM B-1430 / H-43)</name>
    <name type="common">Microscilla tractuosa</name>
    <name type="synonym">Flexibacter tractuosus</name>
    <dbReference type="NCBI Taxonomy" id="643867"/>
    <lineage>
        <taxon>Bacteria</taxon>
        <taxon>Pseudomonadati</taxon>
        <taxon>Bacteroidota</taxon>
        <taxon>Cytophagia</taxon>
        <taxon>Cytophagales</taxon>
        <taxon>Marivirgaceae</taxon>
        <taxon>Marivirga</taxon>
    </lineage>
</organism>
<feature type="domain" description="SnoaL-like" evidence="1">
    <location>
        <begin position="25"/>
        <end position="137"/>
    </location>
</feature>
<evidence type="ECO:0000313" key="2">
    <source>
        <dbReference type="EMBL" id="ADR21054.1"/>
    </source>
</evidence>
<keyword evidence="3" id="KW-1185">Reference proteome</keyword>
<dbReference type="InterPro" id="IPR046860">
    <property type="entry name" value="SnoaL_5"/>
</dbReference>
<dbReference type="Gene3D" id="3.10.450.50">
    <property type="match status" value="1"/>
</dbReference>
<dbReference type="HOGENOM" id="CLU_151236_1_1_10"/>
<gene>
    <name evidence="2" type="ordered locus">Ftrac_1057</name>
</gene>
<dbReference type="KEGG" id="mtt:Ftrac_1057"/>
<dbReference type="eggNOG" id="COG3631">
    <property type="taxonomic scope" value="Bacteria"/>
</dbReference>
<dbReference type="SUPFAM" id="SSF54427">
    <property type="entry name" value="NTF2-like"/>
    <property type="match status" value="1"/>
</dbReference>